<feature type="compositionally biased region" description="Low complexity" evidence="1">
    <location>
        <begin position="182"/>
        <end position="194"/>
    </location>
</feature>
<evidence type="ECO:0000256" key="1">
    <source>
        <dbReference type="SAM" id="MobiDB-lite"/>
    </source>
</evidence>
<proteinExistence type="predicted"/>
<comment type="caution">
    <text evidence="2">The sequence shown here is derived from an EMBL/GenBank/DDBJ whole genome shotgun (WGS) entry which is preliminary data.</text>
</comment>
<keyword evidence="3" id="KW-1185">Reference proteome</keyword>
<organism evidence="2 3">
    <name type="scientific">Olpidium bornovanus</name>
    <dbReference type="NCBI Taxonomy" id="278681"/>
    <lineage>
        <taxon>Eukaryota</taxon>
        <taxon>Fungi</taxon>
        <taxon>Fungi incertae sedis</taxon>
        <taxon>Olpidiomycota</taxon>
        <taxon>Olpidiomycotina</taxon>
        <taxon>Olpidiomycetes</taxon>
        <taxon>Olpidiales</taxon>
        <taxon>Olpidiaceae</taxon>
        <taxon>Olpidium</taxon>
    </lineage>
</organism>
<evidence type="ECO:0000313" key="3">
    <source>
        <dbReference type="Proteomes" id="UP000673691"/>
    </source>
</evidence>
<dbReference type="AlphaFoldDB" id="A0A8H7ZSX7"/>
<gene>
    <name evidence="2" type="ORF">BJ554DRAFT_662</name>
</gene>
<reference evidence="2 3" key="1">
    <citation type="journal article" name="Sci. Rep.">
        <title>Genome-scale phylogenetic analyses confirm Olpidium as the closest living zoosporic fungus to the non-flagellated, terrestrial fungi.</title>
        <authorList>
            <person name="Chang Y."/>
            <person name="Rochon D."/>
            <person name="Sekimoto S."/>
            <person name="Wang Y."/>
            <person name="Chovatia M."/>
            <person name="Sandor L."/>
            <person name="Salamov A."/>
            <person name="Grigoriev I.V."/>
            <person name="Stajich J.E."/>
            <person name="Spatafora J.W."/>
        </authorList>
    </citation>
    <scope>NUCLEOTIDE SEQUENCE [LARGE SCALE GENOMIC DNA]</scope>
    <source>
        <strain evidence="2">S191</strain>
    </source>
</reference>
<feature type="compositionally biased region" description="Basic and acidic residues" evidence="1">
    <location>
        <begin position="1"/>
        <end position="18"/>
    </location>
</feature>
<accession>A0A8H7ZSX7</accession>
<protein>
    <submittedName>
        <fullName evidence="2">Uncharacterized protein</fullName>
    </submittedName>
</protein>
<evidence type="ECO:0000313" key="2">
    <source>
        <dbReference type="EMBL" id="KAG5459013.1"/>
    </source>
</evidence>
<feature type="region of interest" description="Disordered" evidence="1">
    <location>
        <begin position="182"/>
        <end position="232"/>
    </location>
</feature>
<dbReference type="Proteomes" id="UP000673691">
    <property type="component" value="Unassembled WGS sequence"/>
</dbReference>
<name>A0A8H7ZSX7_9FUNG</name>
<feature type="compositionally biased region" description="Low complexity" evidence="1">
    <location>
        <begin position="204"/>
        <end position="220"/>
    </location>
</feature>
<dbReference type="EMBL" id="JAEFCI010007520">
    <property type="protein sequence ID" value="KAG5459013.1"/>
    <property type="molecule type" value="Genomic_DNA"/>
</dbReference>
<sequence length="256" mass="27370">MEELVRSFDITGGDRRPAPDLPTRRPRRASPRPVRFPHISRAGAGAPEVPKAPAARRAEQTRASPELDGTTAELARVMAKTASLQSEMDCVVADYCAAMDLMRDLKEYGEEKRRLADLAQSRAHEHACNQLRNAHHKTLTTVRSGLAAHITSLEAELQKAGARIRGLEAAVAASAAFRASSPSPSFTSSFSNSAQHPHRRSQFAGQVAASVSGPASAAAPTQRHHGAVAGSAGSMGEATTLFEEIAKEFESRVPKF</sequence>
<feature type="region of interest" description="Disordered" evidence="1">
    <location>
        <begin position="1"/>
        <end position="67"/>
    </location>
</feature>